<dbReference type="AlphaFoldDB" id="A0A4R4K9T6"/>
<evidence type="ECO:0000256" key="1">
    <source>
        <dbReference type="SAM" id="Coils"/>
    </source>
</evidence>
<proteinExistence type="predicted"/>
<keyword evidence="4" id="KW-1185">Reference proteome</keyword>
<comment type="caution">
    <text evidence="3">The sequence shown here is derived from an EMBL/GenBank/DDBJ whole genome shotgun (WGS) entry which is preliminary data.</text>
</comment>
<gene>
    <name evidence="3" type="ORF">EZE20_13110</name>
</gene>
<dbReference type="EMBL" id="SMJU01000007">
    <property type="protein sequence ID" value="TDB64604.1"/>
    <property type="molecule type" value="Genomic_DNA"/>
</dbReference>
<feature type="coiled-coil region" evidence="1">
    <location>
        <begin position="140"/>
        <end position="188"/>
    </location>
</feature>
<name>A0A4R4K9T6_9BACT</name>
<evidence type="ECO:0000256" key="2">
    <source>
        <dbReference type="SAM" id="MobiDB-lite"/>
    </source>
</evidence>
<sequence length="226" mass="25285">MAEPDKSFGKKILGFFIKEEENAVKQPVTQASIPASPPTPPTPAVVSNSSGTATVERKFVDHFVALMEKANLPGPDYFEYKQALKSMEGLGLTEEKQFQASWGSFKAMGGVVDPTVLTTSANQYVNILTNDRTNFLKDVEKAIQDRVGSLSQEHKKLEDDNKAFAEQILALQKKIETNSTRLNQIKEEIDVQSAKITENRDSYEVTYKSFVEQIQSDLNKIKTYLK</sequence>
<evidence type="ECO:0000313" key="4">
    <source>
        <dbReference type="Proteomes" id="UP000295706"/>
    </source>
</evidence>
<dbReference type="RefSeq" id="WP_132118315.1">
    <property type="nucleotide sequence ID" value="NZ_SMJU01000007.1"/>
</dbReference>
<dbReference type="Proteomes" id="UP000295706">
    <property type="component" value="Unassembled WGS sequence"/>
</dbReference>
<accession>A0A4R4K9T6</accession>
<protein>
    <submittedName>
        <fullName evidence="3">Uncharacterized protein</fullName>
    </submittedName>
</protein>
<organism evidence="3 4">
    <name type="scientific">Arundinibacter roseus</name>
    <dbReference type="NCBI Taxonomy" id="2070510"/>
    <lineage>
        <taxon>Bacteria</taxon>
        <taxon>Pseudomonadati</taxon>
        <taxon>Bacteroidota</taxon>
        <taxon>Cytophagia</taxon>
        <taxon>Cytophagales</taxon>
        <taxon>Spirosomataceae</taxon>
        <taxon>Arundinibacter</taxon>
    </lineage>
</organism>
<reference evidence="3 4" key="1">
    <citation type="submission" date="2019-02" db="EMBL/GenBank/DDBJ databases">
        <title>Arundinibacter roseus gen. nov., sp. nov., a new member of the family Cytophagaceae.</title>
        <authorList>
            <person name="Szuroczki S."/>
            <person name="Khayer B."/>
            <person name="Sproer C."/>
            <person name="Toumi M."/>
            <person name="Szabo A."/>
            <person name="Felfoldi T."/>
            <person name="Schumann P."/>
            <person name="Toth E."/>
        </authorList>
    </citation>
    <scope>NUCLEOTIDE SEQUENCE [LARGE SCALE GENOMIC DNA]</scope>
    <source>
        <strain evidence="3 4">DMA-k-7a</strain>
    </source>
</reference>
<keyword evidence="1" id="KW-0175">Coiled coil</keyword>
<feature type="region of interest" description="Disordered" evidence="2">
    <location>
        <begin position="26"/>
        <end position="50"/>
    </location>
</feature>
<dbReference type="OrthoDB" id="1160770at2"/>
<evidence type="ECO:0000313" key="3">
    <source>
        <dbReference type="EMBL" id="TDB64604.1"/>
    </source>
</evidence>